<dbReference type="WBParaSite" id="HPLM_0002007801-mRNA-1">
    <property type="protein sequence ID" value="HPLM_0002007801-mRNA-1"/>
    <property type="gene ID" value="HPLM_0002007801"/>
</dbReference>
<name>A0A0N4X6T6_HAEPC</name>
<protein>
    <submittedName>
        <fullName evidence="3">Transcriptional regulator</fullName>
    </submittedName>
</protein>
<organism evidence="3">
    <name type="scientific">Haemonchus placei</name>
    <name type="common">Barber's pole worm</name>
    <dbReference type="NCBI Taxonomy" id="6290"/>
    <lineage>
        <taxon>Eukaryota</taxon>
        <taxon>Metazoa</taxon>
        <taxon>Ecdysozoa</taxon>
        <taxon>Nematoda</taxon>
        <taxon>Chromadorea</taxon>
        <taxon>Rhabditida</taxon>
        <taxon>Rhabditina</taxon>
        <taxon>Rhabditomorpha</taxon>
        <taxon>Strongyloidea</taxon>
        <taxon>Trichostrongylidae</taxon>
        <taxon>Haemonchus</taxon>
    </lineage>
</organism>
<evidence type="ECO:0000313" key="3">
    <source>
        <dbReference type="WBParaSite" id="HPLM_0002007801-mRNA-1"/>
    </source>
</evidence>
<keyword evidence="2" id="KW-1185">Reference proteome</keyword>
<sequence>MASSAQCALDVIRLRRAPVVDAIRRQSAWSIEDDGR</sequence>
<dbReference type="Proteomes" id="UP000268014">
    <property type="component" value="Unassembled WGS sequence"/>
</dbReference>
<gene>
    <name evidence="1" type="ORF">HPLM_LOCUS20070</name>
</gene>
<reference evidence="3" key="1">
    <citation type="submission" date="2017-02" db="UniProtKB">
        <authorList>
            <consortium name="WormBaseParasite"/>
        </authorList>
    </citation>
    <scope>IDENTIFICATION</scope>
</reference>
<dbReference type="AlphaFoldDB" id="A0A0N4X6T6"/>
<proteinExistence type="predicted"/>
<evidence type="ECO:0000313" key="2">
    <source>
        <dbReference type="Proteomes" id="UP000268014"/>
    </source>
</evidence>
<dbReference type="EMBL" id="UZAF01021825">
    <property type="protein sequence ID" value="VDO81230.1"/>
    <property type="molecule type" value="Genomic_DNA"/>
</dbReference>
<evidence type="ECO:0000313" key="1">
    <source>
        <dbReference type="EMBL" id="VDO81230.1"/>
    </source>
</evidence>
<accession>A0A0N4X6T6</accession>
<reference evidence="1 2" key="2">
    <citation type="submission" date="2018-11" db="EMBL/GenBank/DDBJ databases">
        <authorList>
            <consortium name="Pathogen Informatics"/>
        </authorList>
    </citation>
    <scope>NUCLEOTIDE SEQUENCE [LARGE SCALE GENOMIC DNA]</scope>
    <source>
        <strain evidence="1 2">MHpl1</strain>
    </source>
</reference>